<dbReference type="InterPro" id="IPR010985">
    <property type="entry name" value="Ribbon_hlx_hlx"/>
</dbReference>
<organism evidence="1 2">
    <name type="scientific">Mycolicibacterium vanbaalenii</name>
    <name type="common">Mycobacterium vanbaalenii</name>
    <dbReference type="NCBI Taxonomy" id="110539"/>
    <lineage>
        <taxon>Bacteria</taxon>
        <taxon>Bacillati</taxon>
        <taxon>Actinomycetota</taxon>
        <taxon>Actinomycetes</taxon>
        <taxon>Mycobacteriales</taxon>
        <taxon>Mycobacteriaceae</taxon>
        <taxon>Mycolicibacterium</taxon>
    </lineage>
</organism>
<dbReference type="GO" id="GO:0006355">
    <property type="term" value="P:regulation of DNA-templated transcription"/>
    <property type="evidence" value="ECO:0007669"/>
    <property type="project" value="InterPro"/>
</dbReference>
<dbReference type="Proteomes" id="UP000430146">
    <property type="component" value="Unassembled WGS sequence"/>
</dbReference>
<evidence type="ECO:0000313" key="2">
    <source>
        <dbReference type="Proteomes" id="UP000430146"/>
    </source>
</evidence>
<gene>
    <name evidence="1" type="ORF">AELLOGFF_02451</name>
</gene>
<evidence type="ECO:0000313" key="1">
    <source>
        <dbReference type="EMBL" id="CAA0138339.1"/>
    </source>
</evidence>
<accession>A0A5S9RC91</accession>
<sequence>MLLCGMRTTIDLPEDLHRLAQAIARDTHRSLSETVADLIRRGLVAGNSTAAVSKDPRTGLPLVSVGTIVTSEDVRSLEDEE</sequence>
<keyword evidence="2" id="KW-1185">Reference proteome</keyword>
<proteinExistence type="predicted"/>
<dbReference type="EMBL" id="CACSIP010000076">
    <property type="protein sequence ID" value="CAA0138339.1"/>
    <property type="molecule type" value="Genomic_DNA"/>
</dbReference>
<reference evidence="1 2" key="1">
    <citation type="submission" date="2019-11" db="EMBL/GenBank/DDBJ databases">
        <authorList>
            <person name="Holert J."/>
        </authorList>
    </citation>
    <scope>NUCLEOTIDE SEQUENCE [LARGE SCALE GENOMIC DNA]</scope>
    <source>
        <strain evidence="1">BC8_1</strain>
    </source>
</reference>
<name>A0A5S9RC91_MYCVN</name>
<dbReference type="AlphaFoldDB" id="A0A5S9RC91"/>
<dbReference type="SUPFAM" id="SSF47598">
    <property type="entry name" value="Ribbon-helix-helix"/>
    <property type="match status" value="1"/>
</dbReference>
<protein>
    <submittedName>
        <fullName evidence="1">Antitoxin VapB29</fullName>
    </submittedName>
</protein>